<dbReference type="InParanoid" id="A0A2P6N6B6"/>
<dbReference type="InterPro" id="IPR011009">
    <property type="entry name" value="Kinase-like_dom_sf"/>
</dbReference>
<dbReference type="SUPFAM" id="SSF56112">
    <property type="entry name" value="Protein kinase-like (PK-like)"/>
    <property type="match status" value="1"/>
</dbReference>
<evidence type="ECO:0000259" key="3">
    <source>
        <dbReference type="PROSITE" id="PS50011"/>
    </source>
</evidence>
<dbReference type="GO" id="GO:0004672">
    <property type="term" value="F:protein kinase activity"/>
    <property type="evidence" value="ECO:0007669"/>
    <property type="project" value="InterPro"/>
</dbReference>
<proteinExistence type="predicted"/>
<reference evidence="4 5" key="1">
    <citation type="journal article" date="2018" name="Genome Biol. Evol.">
        <title>Multiple Roots of Fruiting Body Formation in Amoebozoa.</title>
        <authorList>
            <person name="Hillmann F."/>
            <person name="Forbes G."/>
            <person name="Novohradska S."/>
            <person name="Ferling I."/>
            <person name="Riege K."/>
            <person name="Groth M."/>
            <person name="Westermann M."/>
            <person name="Marz M."/>
            <person name="Spaller T."/>
            <person name="Winckler T."/>
            <person name="Schaap P."/>
            <person name="Glockner G."/>
        </authorList>
    </citation>
    <scope>NUCLEOTIDE SEQUENCE [LARGE SCALE GENOMIC DNA]</scope>
    <source>
        <strain evidence="4 5">Jena</strain>
    </source>
</reference>
<keyword evidence="2" id="KW-0067">ATP-binding</keyword>
<dbReference type="EMBL" id="MDYQ01000183">
    <property type="protein sequence ID" value="PRP79477.1"/>
    <property type="molecule type" value="Genomic_DNA"/>
</dbReference>
<dbReference type="AlphaFoldDB" id="A0A2P6N6B6"/>
<protein>
    <recommendedName>
        <fullName evidence="3">Protein kinase domain-containing protein</fullName>
    </recommendedName>
</protein>
<organism evidence="4 5">
    <name type="scientific">Planoprotostelium fungivorum</name>
    <dbReference type="NCBI Taxonomy" id="1890364"/>
    <lineage>
        <taxon>Eukaryota</taxon>
        <taxon>Amoebozoa</taxon>
        <taxon>Evosea</taxon>
        <taxon>Variosea</taxon>
        <taxon>Cavosteliida</taxon>
        <taxon>Cavosteliaceae</taxon>
        <taxon>Planoprotostelium</taxon>
    </lineage>
</organism>
<dbReference type="Pfam" id="PF07714">
    <property type="entry name" value="PK_Tyr_Ser-Thr"/>
    <property type="match status" value="1"/>
</dbReference>
<dbReference type="GO" id="GO:0005524">
    <property type="term" value="F:ATP binding"/>
    <property type="evidence" value="ECO:0007669"/>
    <property type="project" value="UniProtKB-KW"/>
</dbReference>
<keyword evidence="1" id="KW-0547">Nucleotide-binding</keyword>
<dbReference type="OrthoDB" id="193416at2759"/>
<evidence type="ECO:0000256" key="1">
    <source>
        <dbReference type="ARBA" id="ARBA00022741"/>
    </source>
</evidence>
<dbReference type="InterPro" id="IPR001245">
    <property type="entry name" value="Ser-Thr/Tyr_kinase_cat_dom"/>
</dbReference>
<dbReference type="InterPro" id="IPR050198">
    <property type="entry name" value="Non-receptor_tyrosine_kinases"/>
</dbReference>
<evidence type="ECO:0000313" key="5">
    <source>
        <dbReference type="Proteomes" id="UP000241769"/>
    </source>
</evidence>
<dbReference type="InterPro" id="IPR000719">
    <property type="entry name" value="Prot_kinase_dom"/>
</dbReference>
<keyword evidence="5" id="KW-1185">Reference proteome</keyword>
<accession>A0A2P6N6B6</accession>
<feature type="domain" description="Protein kinase" evidence="3">
    <location>
        <begin position="414"/>
        <end position="649"/>
    </location>
</feature>
<dbReference type="PROSITE" id="PS50011">
    <property type="entry name" value="PROTEIN_KINASE_DOM"/>
    <property type="match status" value="1"/>
</dbReference>
<dbReference type="Gene3D" id="1.10.510.10">
    <property type="entry name" value="Transferase(Phosphotransferase) domain 1"/>
    <property type="match status" value="1"/>
</dbReference>
<dbReference type="Proteomes" id="UP000241769">
    <property type="component" value="Unassembled WGS sequence"/>
</dbReference>
<comment type="caution">
    <text evidence="4">The sequence shown here is derived from an EMBL/GenBank/DDBJ whole genome shotgun (WGS) entry which is preliminary data.</text>
</comment>
<evidence type="ECO:0000313" key="4">
    <source>
        <dbReference type="EMBL" id="PRP79477.1"/>
    </source>
</evidence>
<evidence type="ECO:0000256" key="2">
    <source>
        <dbReference type="ARBA" id="ARBA00022840"/>
    </source>
</evidence>
<sequence length="694" mass="77225">MQVSGSFHCRSSVRLAGRFNGNWAVKQRNRNVHQCNRDRNQLPKTSTLSTIKKRMWLSICFLETVASATTSVYQISGPDADQVLSLAVKDANDEVTIYFNTTESSCTQPYYVFEKPLKLKMVGLGSSKTLINECYFQFMRDAGDGEFEAQGFRLQAQLYTNGDNNPFLIVGDIATFYDVTFGNISNLALVDLTTSEAEFTNCSFFGPTVFDFAQAPVILIFLHSGSLMVNGMTANLKNSYSLAIWATTLVEGCTFTDSNLFNAADVLGSYIGRNNLFVNISLQSDGSPLVRNLASSFLSVGETWMNCSGPIYGTQTNSATGFTIDSLRVVHHTNEYEEHNYMQIKNSIFQNIVNKKSFSRYTNCTNNSLVMYRRSQRQRVLIRDAKYSNTYNSINFSVIQLGAAKRSVIDFDHLQNMGKIAEGAYGVVCVAMFRGIQVAVKQIKAEMVTESQLKDFLQEVSIIQNLRAHPHVVSFVGLTFPPQPLSLITEFCAGGAVDSYIAQNDPPLSQPFGMLHLHADLAVRNILLTGHREIKVADFGMSRTRGDDETAGKTQSNVGPLKWLLRPSYTKSIPKNRISSVMAEILTGQEPYPQLSGIEVAIGVTTKGLRLQIPPQKEFKLARLMILCWATQPQGRPDFILQICSMLGVNESDDQPTDRTEKVHYDNLLINPTSFSALEDGNELFMITEGSINF</sequence>
<gene>
    <name evidence="4" type="ORF">PROFUN_12603</name>
</gene>
<dbReference type="PANTHER" id="PTHR24418">
    <property type="entry name" value="TYROSINE-PROTEIN KINASE"/>
    <property type="match status" value="1"/>
</dbReference>
<name>A0A2P6N6B6_9EUKA</name>
<dbReference type="STRING" id="1890364.A0A2P6N6B6"/>